<organism evidence="2 3">
    <name type="scientific">Ceratina calcarata</name>
    <dbReference type="NCBI Taxonomy" id="156304"/>
    <lineage>
        <taxon>Eukaryota</taxon>
        <taxon>Metazoa</taxon>
        <taxon>Ecdysozoa</taxon>
        <taxon>Arthropoda</taxon>
        <taxon>Hexapoda</taxon>
        <taxon>Insecta</taxon>
        <taxon>Pterygota</taxon>
        <taxon>Neoptera</taxon>
        <taxon>Endopterygota</taxon>
        <taxon>Hymenoptera</taxon>
        <taxon>Apocrita</taxon>
        <taxon>Aculeata</taxon>
        <taxon>Apoidea</taxon>
        <taxon>Anthophila</taxon>
        <taxon>Apidae</taxon>
        <taxon>Ceratina</taxon>
        <taxon>Zadontomerus</taxon>
    </lineage>
</organism>
<keyword evidence="2" id="KW-1185">Reference proteome</keyword>
<sequence length="1039" mass="117678">MEPLFQLDAEDVDIMLADVRRKLMVIDECSQVSCIERISRLLESEDAAGQKAVFLKLIKSDVLSTMFELLQTSKDRLLRSIIDFLSAIIVYRKFYESYIALDAMDAILKVAVCILKSRSKETQLLEKLVTIMNDILLRSVKFNVDIGMVCVPRQLLTFLKSLISENPLDQKIKFSGVELLSLVLSNIDTKDEVNDDAYELSHKALNLMEDIVMYSDDDVSISLAADALCTLCASATRLCVSESHSQTKEVDQVLESKRKLTKAIRDATMNTLVPYVKSREESNYMDKVKFPRNLVTCLNNLYMLSSGCDHDLSNKLAANGYLKYFLLLTTTFPEMLRRSTYLLLSRILTTLADKSMPVDHSDEQKTAFVNSLYPGLLNLPLEPKYWGDVIAHQGNSSNALATLIYYHYHGTREVDMICLKSLITRIVNLPKSEQAQVLKVLWFLFALASVSHPSPSTEQDYYRAVQRLAAALRRSTLHDCYTHHIDLLRYCLKSVDFPKDLRNMTMNLWLIESDGDIKPLLMLDCREVVQHYLLLVIQEGYSEEIINLAMKGIREMIRMNNAKELAEIAWDMLPKLISTYDPSKDEQMKAVLELANVSMPNLLISSVRNRCADGLLAIILRQEADSKLRTLAVMQSYALLVTSVRIQSFTILEKCCSTPDLLKELVVQGFSAETTELSAVCLKLLAFIIRWQKKSSIQVCEDIARSANNRLSGDQQSIQRCVSQRVKPLTIDVQSLADLLLNTRRSVHSSINGIQLVLELLTQNIDGSLIRLDGFDEKHAEGMINLYETLFIVHEIRDPTQRDTIYQCLQAFLQFCCKHVEWLMYHLCTLMSTYDIVYSVLETRYISSDFLEYVSTWLSYRKRYCDDEAPWNEESLRTTPFEEILDLIKSYVKEIKDSKTSAGFSSLLHADFNFQMKQEKSLSPISSPPLFVKFSHVHAFTSCNHAVEIDKKDRLTAAIRIPRPLESIGFGRLESDKSVASKQPSAGDGVGRWVEKEGEEKQRACLGSDKGAHGVVECARQRERVARDAGGAALGASGG</sequence>
<evidence type="ECO:0000313" key="2">
    <source>
        <dbReference type="Proteomes" id="UP000694925"/>
    </source>
</evidence>
<evidence type="ECO:0000256" key="1">
    <source>
        <dbReference type="SAM" id="MobiDB-lite"/>
    </source>
</evidence>
<feature type="region of interest" description="Disordered" evidence="1">
    <location>
        <begin position="976"/>
        <end position="1006"/>
    </location>
</feature>
<feature type="compositionally biased region" description="Basic and acidic residues" evidence="1">
    <location>
        <begin position="993"/>
        <end position="1003"/>
    </location>
</feature>
<dbReference type="SUPFAM" id="SSF48371">
    <property type="entry name" value="ARM repeat"/>
    <property type="match status" value="1"/>
</dbReference>
<gene>
    <name evidence="3" type="primary">LOC108625251</name>
</gene>
<dbReference type="AlphaFoldDB" id="A0AAJ7S296"/>
<name>A0AAJ7S296_9HYME</name>
<evidence type="ECO:0000313" key="3">
    <source>
        <dbReference type="RefSeq" id="XP_026669603.1"/>
    </source>
</evidence>
<reference evidence="3" key="1">
    <citation type="submission" date="2025-08" db="UniProtKB">
        <authorList>
            <consortium name="RefSeq"/>
        </authorList>
    </citation>
    <scope>IDENTIFICATION</scope>
    <source>
        <tissue evidence="3">Whole body</tissue>
    </source>
</reference>
<accession>A0AAJ7S296</accession>
<dbReference type="GeneID" id="108625251"/>
<dbReference type="InterPro" id="IPR016024">
    <property type="entry name" value="ARM-type_fold"/>
</dbReference>
<proteinExistence type="predicted"/>
<dbReference type="RefSeq" id="XP_026669603.1">
    <property type="nucleotide sequence ID" value="XM_026813802.1"/>
</dbReference>
<dbReference type="Proteomes" id="UP000694925">
    <property type="component" value="Unplaced"/>
</dbReference>
<protein>
    <submittedName>
        <fullName evidence="3">Uncharacterized protein LOC108625251</fullName>
    </submittedName>
</protein>
<dbReference type="KEGG" id="ccal:108625251"/>